<sequence>MSHPKEVSLLTPEELLDFMVERFHSKRFIVRKRYKFWSSMGRRPGETIQELVARNRQDAVTCDFAIITNPQDEAIRIRLMCPIDNEAVVKPLSDRGRGKIS</sequence>
<keyword evidence="2" id="KW-1185">Reference proteome</keyword>
<accession>A0AAV4H888</accession>
<evidence type="ECO:0000313" key="1">
    <source>
        <dbReference type="EMBL" id="GFR92825.1"/>
    </source>
</evidence>
<organism evidence="1 2">
    <name type="scientific">Elysia marginata</name>
    <dbReference type="NCBI Taxonomy" id="1093978"/>
    <lineage>
        <taxon>Eukaryota</taxon>
        <taxon>Metazoa</taxon>
        <taxon>Spiralia</taxon>
        <taxon>Lophotrochozoa</taxon>
        <taxon>Mollusca</taxon>
        <taxon>Gastropoda</taxon>
        <taxon>Heterobranchia</taxon>
        <taxon>Euthyneura</taxon>
        <taxon>Panpulmonata</taxon>
        <taxon>Sacoglossa</taxon>
        <taxon>Placobranchoidea</taxon>
        <taxon>Plakobranchidae</taxon>
        <taxon>Elysia</taxon>
    </lineage>
</organism>
<dbReference type="EMBL" id="BMAT01001805">
    <property type="protein sequence ID" value="GFR92825.1"/>
    <property type="molecule type" value="Genomic_DNA"/>
</dbReference>
<evidence type="ECO:0000313" key="2">
    <source>
        <dbReference type="Proteomes" id="UP000762676"/>
    </source>
</evidence>
<protein>
    <submittedName>
        <fullName evidence="1">Transposon Tf2-6 polyprotein</fullName>
    </submittedName>
</protein>
<dbReference type="AlphaFoldDB" id="A0AAV4H888"/>
<name>A0AAV4H888_9GAST</name>
<comment type="caution">
    <text evidence="1">The sequence shown here is derived from an EMBL/GenBank/DDBJ whole genome shotgun (WGS) entry which is preliminary data.</text>
</comment>
<reference evidence="1 2" key="1">
    <citation type="journal article" date="2021" name="Elife">
        <title>Chloroplast acquisition without the gene transfer in kleptoplastic sea slugs, Plakobranchus ocellatus.</title>
        <authorList>
            <person name="Maeda T."/>
            <person name="Takahashi S."/>
            <person name="Yoshida T."/>
            <person name="Shimamura S."/>
            <person name="Takaki Y."/>
            <person name="Nagai Y."/>
            <person name="Toyoda A."/>
            <person name="Suzuki Y."/>
            <person name="Arimoto A."/>
            <person name="Ishii H."/>
            <person name="Satoh N."/>
            <person name="Nishiyama T."/>
            <person name="Hasebe M."/>
            <person name="Maruyama T."/>
            <person name="Minagawa J."/>
            <person name="Obokata J."/>
            <person name="Shigenobu S."/>
        </authorList>
    </citation>
    <scope>NUCLEOTIDE SEQUENCE [LARGE SCALE GENOMIC DNA]</scope>
</reference>
<proteinExistence type="predicted"/>
<gene>
    <name evidence="1" type="ORF">ElyMa_000876900</name>
</gene>
<dbReference type="Proteomes" id="UP000762676">
    <property type="component" value="Unassembled WGS sequence"/>
</dbReference>